<dbReference type="OrthoDB" id="767251at2"/>
<dbReference type="AlphaFoldDB" id="A0A4Q1CF29"/>
<feature type="chain" id="PRO_5020330089" evidence="1">
    <location>
        <begin position="20"/>
        <end position="150"/>
    </location>
</feature>
<dbReference type="EMBL" id="SDHW01000006">
    <property type="protein sequence ID" value="RXK58431.1"/>
    <property type="molecule type" value="Genomic_DNA"/>
</dbReference>
<dbReference type="Gene3D" id="2.60.40.1250">
    <property type="entry name" value="Thiol:disulfide interchange protein DsbD, N-terminal domain"/>
    <property type="match status" value="1"/>
</dbReference>
<feature type="domain" description="Thiol:disulfide interchange protein DsbD N-terminal" evidence="2">
    <location>
        <begin position="29"/>
        <end position="147"/>
    </location>
</feature>
<dbReference type="InterPro" id="IPR028250">
    <property type="entry name" value="DsbDN"/>
</dbReference>
<keyword evidence="3" id="KW-0813">Transport</keyword>
<name>A0A4Q1CF29_9BACT</name>
<keyword evidence="3" id="KW-0762">Sugar transport</keyword>
<keyword evidence="4" id="KW-1185">Reference proteome</keyword>
<dbReference type="RefSeq" id="WP_129132232.1">
    <property type="nucleotide sequence ID" value="NZ_SDHW01000006.1"/>
</dbReference>
<accession>A0A4Q1CF29</accession>
<evidence type="ECO:0000313" key="3">
    <source>
        <dbReference type="EMBL" id="RXK58431.1"/>
    </source>
</evidence>
<evidence type="ECO:0000256" key="1">
    <source>
        <dbReference type="SAM" id="SignalP"/>
    </source>
</evidence>
<feature type="signal peptide" evidence="1">
    <location>
        <begin position="1"/>
        <end position="19"/>
    </location>
</feature>
<organism evidence="3 4">
    <name type="scientific">Lacibacter luteus</name>
    <dbReference type="NCBI Taxonomy" id="2508719"/>
    <lineage>
        <taxon>Bacteria</taxon>
        <taxon>Pseudomonadati</taxon>
        <taxon>Bacteroidota</taxon>
        <taxon>Chitinophagia</taxon>
        <taxon>Chitinophagales</taxon>
        <taxon>Chitinophagaceae</taxon>
        <taxon>Lacibacter</taxon>
    </lineage>
</organism>
<keyword evidence="1" id="KW-0732">Signal</keyword>
<proteinExistence type="predicted"/>
<dbReference type="Proteomes" id="UP000290204">
    <property type="component" value="Unassembled WGS sequence"/>
</dbReference>
<protein>
    <submittedName>
        <fullName evidence="3">Sugar transporter</fullName>
    </submittedName>
</protein>
<gene>
    <name evidence="3" type="ORF">ESA94_17495</name>
</gene>
<reference evidence="3 4" key="1">
    <citation type="submission" date="2019-01" db="EMBL/GenBank/DDBJ databases">
        <title>Lacibacter sp. strain TTM-7.</title>
        <authorList>
            <person name="Chen W.-M."/>
        </authorList>
    </citation>
    <scope>NUCLEOTIDE SEQUENCE [LARGE SCALE GENOMIC DNA]</scope>
    <source>
        <strain evidence="3 4">TTM-7</strain>
    </source>
</reference>
<dbReference type="Pfam" id="PF11412">
    <property type="entry name" value="DsbD_N"/>
    <property type="match status" value="1"/>
</dbReference>
<comment type="caution">
    <text evidence="3">The sequence shown here is derived from an EMBL/GenBank/DDBJ whole genome shotgun (WGS) entry which is preliminary data.</text>
</comment>
<evidence type="ECO:0000313" key="4">
    <source>
        <dbReference type="Proteomes" id="UP000290204"/>
    </source>
</evidence>
<evidence type="ECO:0000259" key="2">
    <source>
        <dbReference type="Pfam" id="PF11412"/>
    </source>
</evidence>
<dbReference type="InterPro" id="IPR036929">
    <property type="entry name" value="DsbDN_sf"/>
</dbReference>
<sequence length="150" mass="16551">MRKLVLFVVLLVAGFMANAKVQNPVKWAYKLKKVNATTYEVHITATIDKGWHIYSQTTPDGGPVPTAINFTKNPLITLVGKAKEVGKLEQRHEELFGVDVKQFSNTVNFVQTIKVKAAVKTAVSGTVEFMVCNDTQCLPPTSNKFSLAIQ</sequence>